<keyword evidence="2" id="KW-0812">Transmembrane</keyword>
<organism evidence="4 5">
    <name type="scientific">Mycobacterium kansasii 662</name>
    <dbReference type="NCBI Taxonomy" id="1299326"/>
    <lineage>
        <taxon>Bacteria</taxon>
        <taxon>Bacillati</taxon>
        <taxon>Actinomycetota</taxon>
        <taxon>Actinomycetes</taxon>
        <taxon>Mycobacteriales</taxon>
        <taxon>Mycobacteriaceae</taxon>
        <taxon>Mycobacterium</taxon>
    </lineage>
</organism>
<dbReference type="Pfam" id="PF13519">
    <property type="entry name" value="VWA_2"/>
    <property type="match status" value="1"/>
</dbReference>
<dbReference type="InterPro" id="IPR036465">
    <property type="entry name" value="vWFA_dom_sf"/>
</dbReference>
<keyword evidence="2" id="KW-0472">Membrane</keyword>
<dbReference type="InterPro" id="IPR002035">
    <property type="entry name" value="VWF_A"/>
</dbReference>
<evidence type="ECO:0000259" key="3">
    <source>
        <dbReference type="PROSITE" id="PS50234"/>
    </source>
</evidence>
<dbReference type="EMBL" id="JAOA01000005">
    <property type="protein sequence ID" value="EUA17080.1"/>
    <property type="molecule type" value="Genomic_DNA"/>
</dbReference>
<evidence type="ECO:0000313" key="5">
    <source>
        <dbReference type="Proteomes" id="UP000020561"/>
    </source>
</evidence>
<feature type="domain" description="VWFA" evidence="3">
    <location>
        <begin position="71"/>
        <end position="303"/>
    </location>
</feature>
<protein>
    <submittedName>
        <fullName evidence="4">von Willebrand factor type A domain protein</fullName>
    </submittedName>
</protein>
<feature type="compositionally biased region" description="Low complexity" evidence="1">
    <location>
        <begin position="876"/>
        <end position="898"/>
    </location>
</feature>
<evidence type="ECO:0000256" key="1">
    <source>
        <dbReference type="SAM" id="MobiDB-lite"/>
    </source>
</evidence>
<dbReference type="RefSeq" id="WP_225722820.1">
    <property type="nucleotide sequence ID" value="NZ_JAOA01000005.1"/>
</dbReference>
<dbReference type="PROSITE" id="PS50234">
    <property type="entry name" value="VWFA"/>
    <property type="match status" value="1"/>
</dbReference>
<dbReference type="SUPFAM" id="SSF53300">
    <property type="entry name" value="vWA-like"/>
    <property type="match status" value="1"/>
</dbReference>
<reference evidence="4 5" key="1">
    <citation type="submission" date="2013-12" db="EMBL/GenBank/DDBJ databases">
        <authorList>
            <person name="Brown-Elliot B."/>
            <person name="Wallace R."/>
            <person name="Lenaerts A."/>
            <person name="Ordway D."/>
            <person name="DeGroote M.A."/>
            <person name="Parker T."/>
            <person name="Sizemore C."/>
            <person name="Tallon L.J."/>
            <person name="Sadzewicz L.K."/>
            <person name="Sengamalay N."/>
            <person name="Fraser C.M."/>
            <person name="Hine E."/>
            <person name="Shefchek K.A."/>
            <person name="Das S.P."/>
            <person name="Tettelin H."/>
        </authorList>
    </citation>
    <scope>NUCLEOTIDE SEQUENCE [LARGE SCALE GENOMIC DNA]</scope>
    <source>
        <strain evidence="4 5">662</strain>
    </source>
</reference>
<name>X7ZER2_MYCKA</name>
<gene>
    <name evidence="4" type="ORF">I545_3874</name>
</gene>
<dbReference type="Gene3D" id="3.40.50.410">
    <property type="entry name" value="von Willebrand factor, type A domain"/>
    <property type="match status" value="1"/>
</dbReference>
<dbReference type="GeneID" id="29697147"/>
<comment type="caution">
    <text evidence="4">The sequence shown here is derived from an EMBL/GenBank/DDBJ whole genome shotgun (WGS) entry which is preliminary data.</text>
</comment>
<evidence type="ECO:0000256" key="2">
    <source>
        <dbReference type="SAM" id="Phobius"/>
    </source>
</evidence>
<dbReference type="Proteomes" id="UP000020561">
    <property type="component" value="Unassembled WGS sequence"/>
</dbReference>
<evidence type="ECO:0000313" key="4">
    <source>
        <dbReference type="EMBL" id="EUA17080.1"/>
    </source>
</evidence>
<keyword evidence="2" id="KW-1133">Transmembrane helix</keyword>
<dbReference type="AlphaFoldDB" id="X7ZER2"/>
<feature type="compositionally biased region" description="Acidic residues" evidence="1">
    <location>
        <begin position="914"/>
        <end position="924"/>
    </location>
</feature>
<sequence>MMIVNQLGRRPATPGRALGGIPGRITAVAALAGALMLWGSLLPTAQAQPDTGPDNGVARYGACLAAQKQGELLILVDESSSLQDTDGKAARVQAAKYLVQTLGRYADRIQAKLDVAIAGFAESYVSEQDWTPLTGATAQHVGDALSTLASKNTGIDTDYWLALDGARQALASRGSGVGGADRCQAIAWFSDSKIDFTARPLTKPYAEGVPLNSANGVAETIRLATESICRPGGLADQLRSRGIVMLGVGLGDAARASQFDVMSAISTGRGLNGMPCGNITEPAPGDFYRVSNIDDMLFAFDSLNPEPGVPQRKGPVCELQVCQEARHDFVLDRSIKSVKILGSGGTPGIVPYLISPAGQKVELPNRSGPVSTEIAGTPVEYEWLSESSQTITIRNTGSPDWPGKWAIVYVDTTGQHPDAVSRVSIHIITDIFPVLVDAAKVAWRSGQAVKGLTFGLADGQGNPVKPGDLAGTATLSAVLEPDGAQPIPLLVSVPKTDIGKPVNADLTTVKPGHATLRMSLTITTAAATDRSGAQIAPGTTLSPQDVAMSIQILPKLGLPTPAGRIDFGTVVGARGATGSLAITGPGCVWIAASDKDNIIAAPEGIGTTRITSSADAPQTCLKVAAGETARLPVTLRTDRDGRGGLSGTVPVHISPLANPSDAQVVDVPFVASLTKPLSKTNFVLVFLAALLLGPGIPLALLYAGKWYAAKIPGEPMLAERIPVEVDPDSDTVVRNGSPFDMADTDLLRLVPGLAGGARKLSVLGVTLSATVGRSPFGTGHVIVDADGRVSVGSALPGTDRTGLKAVLPLAVHNKWVVLHDPGGPPNAAEVLLLVGGRTDTAVRQRLYDDVGRRLPELLTALRQRAADAGLVASTDGEPGSPSASTGAAAPAPDPFTTAEHTARPGGYDPRPFDPFDEGASCDDS</sequence>
<feature type="region of interest" description="Disordered" evidence="1">
    <location>
        <begin position="871"/>
        <end position="924"/>
    </location>
</feature>
<feature type="transmembrane region" description="Helical" evidence="2">
    <location>
        <begin position="682"/>
        <end position="703"/>
    </location>
</feature>
<proteinExistence type="predicted"/>
<accession>X7ZER2</accession>
<dbReference type="PATRIC" id="fig|1299326.3.peg.3718"/>